<proteinExistence type="inferred from homology"/>
<dbReference type="InterPro" id="IPR050505">
    <property type="entry name" value="WDR55/POC1"/>
</dbReference>
<dbReference type="PROSITE" id="PS50082">
    <property type="entry name" value="WD_REPEATS_2"/>
    <property type="match status" value="1"/>
</dbReference>
<accession>A0A1A9W532</accession>
<dbReference type="InterPro" id="IPR015943">
    <property type="entry name" value="WD40/YVTN_repeat-like_dom_sf"/>
</dbReference>
<dbReference type="AlphaFoldDB" id="A0A1A9W532"/>
<dbReference type="PANTHER" id="PTHR44019:SF20">
    <property type="entry name" value="WD REPEAT-CONTAINING PROTEIN 55"/>
    <property type="match status" value="1"/>
</dbReference>
<name>A0A1A9W532_9MUSC</name>
<dbReference type="Proteomes" id="UP000091820">
    <property type="component" value="Unassembled WGS sequence"/>
</dbReference>
<evidence type="ECO:0000256" key="2">
    <source>
        <dbReference type="ARBA" id="ARBA00022574"/>
    </source>
</evidence>
<dbReference type="InterPro" id="IPR001680">
    <property type="entry name" value="WD40_rpt"/>
</dbReference>
<dbReference type="Pfam" id="PF00400">
    <property type="entry name" value="WD40"/>
    <property type="match status" value="2"/>
</dbReference>
<dbReference type="VEuPathDB" id="VectorBase:GBRI006704"/>
<keyword evidence="2 5" id="KW-0853">WD repeat</keyword>
<keyword evidence="3" id="KW-0677">Repeat</keyword>
<evidence type="ECO:0000256" key="4">
    <source>
        <dbReference type="ARBA" id="ARBA00023478"/>
    </source>
</evidence>
<dbReference type="InterPro" id="IPR036322">
    <property type="entry name" value="WD40_repeat_dom_sf"/>
</dbReference>
<sequence length="361" mass="40662">MSLNRQHNFKNPDDRSDLDYFYDELIDEVEEMENDEGLWEYYDVIYLQGASDSEDDTNNRDANFQLDDDTENSSGMQTVISDDDGTESYGGCLEDGIGNVADITKSVKTSVFEWKGVDEYDETVSAIIAAIKKPRSSPPDIKLEDFVADICFHPERDIIAVGTISHAKACRDIQFTEDGCYLLTCSEDKSIMVADVEIEKLYVQSEPYEEKLICIGIYRGNSKLVGDSSKGNLYTFNWGQFGYHSDKFPGVNAAMSEMTPVTDRIAGVSREEGIIKAVHVAPFRNLGIVGQHTMSIESLDISNNGELIASSLHNNGVRFWNIKYFEDFGDIKNNEKHNAYKEKNYDLQSSKFNNASDIFPM</sequence>
<feature type="repeat" description="WD" evidence="5">
    <location>
        <begin position="289"/>
        <end position="323"/>
    </location>
</feature>
<reference evidence="7" key="2">
    <citation type="submission" date="2020-05" db="UniProtKB">
        <authorList>
            <consortium name="EnsemblMetazoa"/>
        </authorList>
    </citation>
    <scope>IDENTIFICATION</scope>
    <source>
        <strain evidence="7">IAEA</strain>
    </source>
</reference>
<evidence type="ECO:0000313" key="8">
    <source>
        <dbReference type="Proteomes" id="UP000091820"/>
    </source>
</evidence>
<comment type="similarity">
    <text evidence="1">Belongs to the WD repeat WDR55 family.</text>
</comment>
<evidence type="ECO:0000256" key="6">
    <source>
        <dbReference type="SAM" id="MobiDB-lite"/>
    </source>
</evidence>
<evidence type="ECO:0000256" key="5">
    <source>
        <dbReference type="PROSITE-ProRule" id="PRU00221"/>
    </source>
</evidence>
<organism evidence="7 8">
    <name type="scientific">Glossina brevipalpis</name>
    <dbReference type="NCBI Taxonomy" id="37001"/>
    <lineage>
        <taxon>Eukaryota</taxon>
        <taxon>Metazoa</taxon>
        <taxon>Ecdysozoa</taxon>
        <taxon>Arthropoda</taxon>
        <taxon>Hexapoda</taxon>
        <taxon>Insecta</taxon>
        <taxon>Pterygota</taxon>
        <taxon>Neoptera</taxon>
        <taxon>Endopterygota</taxon>
        <taxon>Diptera</taxon>
        <taxon>Brachycera</taxon>
        <taxon>Muscomorpha</taxon>
        <taxon>Hippoboscoidea</taxon>
        <taxon>Glossinidae</taxon>
        <taxon>Glossina</taxon>
    </lineage>
</organism>
<dbReference type="PROSITE" id="PS00678">
    <property type="entry name" value="WD_REPEATS_1"/>
    <property type="match status" value="1"/>
</dbReference>
<dbReference type="SMART" id="SM00320">
    <property type="entry name" value="WD40"/>
    <property type="match status" value="2"/>
</dbReference>
<evidence type="ECO:0000313" key="7">
    <source>
        <dbReference type="EnsemblMetazoa" id="GBRI006704-PA"/>
    </source>
</evidence>
<dbReference type="PANTHER" id="PTHR44019">
    <property type="entry name" value="WD REPEAT-CONTAINING PROTEIN 55"/>
    <property type="match status" value="1"/>
</dbReference>
<dbReference type="SUPFAM" id="SSF50978">
    <property type="entry name" value="WD40 repeat-like"/>
    <property type="match status" value="1"/>
</dbReference>
<dbReference type="EnsemblMetazoa" id="GBRI006704-RA">
    <property type="protein sequence ID" value="GBRI006704-PA"/>
    <property type="gene ID" value="GBRI006704"/>
</dbReference>
<keyword evidence="8" id="KW-1185">Reference proteome</keyword>
<feature type="region of interest" description="Disordered" evidence="6">
    <location>
        <begin position="52"/>
        <end position="75"/>
    </location>
</feature>
<dbReference type="Gene3D" id="2.130.10.10">
    <property type="entry name" value="YVTN repeat-like/Quinoprotein amine dehydrogenase"/>
    <property type="match status" value="1"/>
</dbReference>
<evidence type="ECO:0000256" key="3">
    <source>
        <dbReference type="ARBA" id="ARBA00022737"/>
    </source>
</evidence>
<dbReference type="InterPro" id="IPR019775">
    <property type="entry name" value="WD40_repeat_CS"/>
</dbReference>
<dbReference type="STRING" id="37001.A0A1A9W532"/>
<protein>
    <recommendedName>
        <fullName evidence="4">WD repeat-containing protein 55 homolog</fullName>
    </recommendedName>
</protein>
<evidence type="ECO:0000256" key="1">
    <source>
        <dbReference type="ARBA" id="ARBA00007625"/>
    </source>
</evidence>
<reference evidence="8" key="1">
    <citation type="submission" date="2014-03" db="EMBL/GenBank/DDBJ databases">
        <authorList>
            <person name="Aksoy S."/>
            <person name="Warren W."/>
            <person name="Wilson R.K."/>
        </authorList>
    </citation>
    <scope>NUCLEOTIDE SEQUENCE [LARGE SCALE GENOMIC DNA]</scope>
    <source>
        <strain evidence="8">IAEA</strain>
    </source>
</reference>